<feature type="domain" description="GS catalytic" evidence="19">
    <location>
        <begin position="116"/>
        <end position="451"/>
    </location>
</feature>
<feature type="binding site" evidence="14">
    <location>
        <position position="341"/>
    </location>
    <ligand>
        <name>Mg(2+)</name>
        <dbReference type="ChEBI" id="CHEBI:18420"/>
        <label>1</label>
    </ligand>
</feature>
<evidence type="ECO:0000256" key="4">
    <source>
        <dbReference type="ARBA" id="ARBA00021364"/>
    </source>
</evidence>
<proteinExistence type="inferred from homology"/>
<comment type="subcellular location">
    <subcellularLocation>
        <location evidence="1">Cytoplasm</location>
    </subcellularLocation>
</comment>
<dbReference type="PATRIC" id="fig|1122152.4.peg.664"/>
<feature type="binding site" evidence="14">
    <location>
        <position position="142"/>
    </location>
    <ligand>
        <name>Mg(2+)</name>
        <dbReference type="ChEBI" id="CHEBI:18420"/>
        <label>1</label>
    </ligand>
</feature>
<dbReference type="PANTHER" id="PTHR43785">
    <property type="entry name" value="GAMMA-GLUTAMYLPUTRESCINE SYNTHETASE"/>
    <property type="match status" value="1"/>
</dbReference>
<dbReference type="InterPro" id="IPR008146">
    <property type="entry name" value="Gln_synth_cat_dom"/>
</dbReference>
<accession>A0A0R1S799</accession>
<dbReference type="PROSITE" id="PS00181">
    <property type="entry name" value="GLNA_ATP"/>
    <property type="match status" value="1"/>
</dbReference>
<dbReference type="eggNOG" id="COG0174">
    <property type="taxonomic scope" value="Bacteria"/>
</dbReference>
<feature type="binding site" evidence="13">
    <location>
        <position position="192"/>
    </location>
    <ligand>
        <name>ATP</name>
        <dbReference type="ChEBI" id="CHEBI:30616"/>
    </ligand>
</feature>
<evidence type="ECO:0000256" key="9">
    <source>
        <dbReference type="ARBA" id="ARBA00022840"/>
    </source>
</evidence>
<dbReference type="NCBIfam" id="TIGR00653">
    <property type="entry name" value="GlnA"/>
    <property type="match status" value="1"/>
</dbReference>
<comment type="similarity">
    <text evidence="2 15 16">Belongs to the glutamine synthetase family.</text>
</comment>
<comment type="cofactor">
    <cofactor evidence="14">
        <name>Mg(2+)</name>
        <dbReference type="ChEBI" id="CHEBI:18420"/>
    </cofactor>
    <text evidence="14">Binds 2 Mg(2+) ions per subunit.</text>
</comment>
<evidence type="ECO:0000256" key="8">
    <source>
        <dbReference type="ARBA" id="ARBA00022741"/>
    </source>
</evidence>
<keyword evidence="6 17" id="KW-0436">Ligase</keyword>
<comment type="catalytic activity">
    <reaction evidence="11 17">
        <text>L-glutamate + NH4(+) + ATP = L-glutamine + ADP + phosphate + H(+)</text>
        <dbReference type="Rhea" id="RHEA:16169"/>
        <dbReference type="ChEBI" id="CHEBI:15378"/>
        <dbReference type="ChEBI" id="CHEBI:28938"/>
        <dbReference type="ChEBI" id="CHEBI:29985"/>
        <dbReference type="ChEBI" id="CHEBI:30616"/>
        <dbReference type="ChEBI" id="CHEBI:43474"/>
        <dbReference type="ChEBI" id="CHEBI:58359"/>
        <dbReference type="ChEBI" id="CHEBI:456216"/>
        <dbReference type="EC" id="6.3.1.2"/>
    </reaction>
</comment>
<dbReference type="Gene3D" id="3.10.20.70">
    <property type="entry name" value="Glutamine synthetase, N-terminal domain"/>
    <property type="match status" value="1"/>
</dbReference>
<dbReference type="EMBL" id="AZFB01000003">
    <property type="protein sequence ID" value="KRL63412.1"/>
    <property type="molecule type" value="Genomic_DNA"/>
</dbReference>
<dbReference type="SMART" id="SM01230">
    <property type="entry name" value="Gln-synt_C"/>
    <property type="match status" value="1"/>
</dbReference>
<reference evidence="20 21" key="1">
    <citation type="journal article" date="2015" name="Genome Announc.">
        <title>Expanding the biotechnology potential of lactobacilli through comparative genomics of 213 strains and associated genera.</title>
        <authorList>
            <person name="Sun Z."/>
            <person name="Harris H.M."/>
            <person name="McCann A."/>
            <person name="Guo C."/>
            <person name="Argimon S."/>
            <person name="Zhang W."/>
            <person name="Yang X."/>
            <person name="Jeffery I.B."/>
            <person name="Cooney J.C."/>
            <person name="Kagawa T.F."/>
            <person name="Liu W."/>
            <person name="Song Y."/>
            <person name="Salvetti E."/>
            <person name="Wrobel A."/>
            <person name="Rasinkangas P."/>
            <person name="Parkhill J."/>
            <person name="Rea M.C."/>
            <person name="O'Sullivan O."/>
            <person name="Ritari J."/>
            <person name="Douillard F.P."/>
            <person name="Paul Ross R."/>
            <person name="Yang R."/>
            <person name="Briner A.E."/>
            <person name="Felis G.E."/>
            <person name="de Vos W.M."/>
            <person name="Barrangou R."/>
            <person name="Klaenhammer T.R."/>
            <person name="Caufield P.W."/>
            <person name="Cui Y."/>
            <person name="Zhang H."/>
            <person name="O'Toole P.W."/>
        </authorList>
    </citation>
    <scope>NUCLEOTIDE SEQUENCE [LARGE SCALE GENOMIC DNA]</scope>
    <source>
        <strain evidence="20 21">DSM 15354</strain>
    </source>
</reference>
<dbReference type="AlphaFoldDB" id="A0A0R1S799"/>
<evidence type="ECO:0000256" key="17">
    <source>
        <dbReference type="RuleBase" id="RU004356"/>
    </source>
</evidence>
<gene>
    <name evidence="20" type="ORF">FC23_GL000652</name>
</gene>
<dbReference type="STRING" id="1122152.GCA_000425905_00084"/>
<evidence type="ECO:0000256" key="1">
    <source>
        <dbReference type="ARBA" id="ARBA00004496"/>
    </source>
</evidence>
<evidence type="ECO:0000256" key="7">
    <source>
        <dbReference type="ARBA" id="ARBA00022723"/>
    </source>
</evidence>
<dbReference type="SUPFAM" id="SSF54368">
    <property type="entry name" value="Glutamine synthetase, N-terminal domain"/>
    <property type="match status" value="1"/>
</dbReference>
<evidence type="ECO:0000256" key="3">
    <source>
        <dbReference type="ARBA" id="ARBA00012937"/>
    </source>
</evidence>
<keyword evidence="5" id="KW-0963">Cytoplasm</keyword>
<evidence type="ECO:0000256" key="11">
    <source>
        <dbReference type="ARBA" id="ARBA00049436"/>
    </source>
</evidence>
<evidence type="ECO:0000256" key="16">
    <source>
        <dbReference type="RuleBase" id="RU000384"/>
    </source>
</evidence>
<feature type="binding site" evidence="14">
    <location>
        <position position="253"/>
    </location>
    <ligand>
        <name>Mg(2+)</name>
        <dbReference type="ChEBI" id="CHEBI:18420"/>
        <label>1</label>
    </ligand>
</feature>
<evidence type="ECO:0000313" key="20">
    <source>
        <dbReference type="EMBL" id="KRL63412.1"/>
    </source>
</evidence>
<dbReference type="Pfam" id="PF03951">
    <property type="entry name" value="Gln-synt_N"/>
    <property type="match status" value="1"/>
</dbReference>
<evidence type="ECO:0000313" key="21">
    <source>
        <dbReference type="Proteomes" id="UP000051931"/>
    </source>
</evidence>
<organism evidence="20 21">
    <name type="scientific">Lactobacillus psittaci DSM 15354</name>
    <dbReference type="NCBI Taxonomy" id="1122152"/>
    <lineage>
        <taxon>Bacteria</taxon>
        <taxon>Bacillati</taxon>
        <taxon>Bacillota</taxon>
        <taxon>Bacilli</taxon>
        <taxon>Lactobacillales</taxon>
        <taxon>Lactobacillaceae</taxon>
        <taxon>Lactobacillus</taxon>
    </lineage>
</organism>
<feature type="binding site" evidence="14">
    <location>
        <position position="140"/>
    </location>
    <ligand>
        <name>Mg(2+)</name>
        <dbReference type="ChEBI" id="CHEBI:18420"/>
        <label>1</label>
    </ligand>
</feature>
<keyword evidence="7 14" id="KW-0479">Metal-binding</keyword>
<dbReference type="GO" id="GO:0004356">
    <property type="term" value="F:glutamine synthetase activity"/>
    <property type="evidence" value="ECO:0007669"/>
    <property type="project" value="UniProtKB-EC"/>
</dbReference>
<dbReference type="PROSITE" id="PS51986">
    <property type="entry name" value="GS_BETA_GRASP"/>
    <property type="match status" value="1"/>
</dbReference>
<dbReference type="GO" id="GO:0046872">
    <property type="term" value="F:metal ion binding"/>
    <property type="evidence" value="ECO:0007669"/>
    <property type="project" value="UniProtKB-KW"/>
</dbReference>
<keyword evidence="10 14" id="KW-0460">Magnesium</keyword>
<feature type="binding site" evidence="14">
    <location>
        <position position="197"/>
    </location>
    <ligand>
        <name>Mg(2+)</name>
        <dbReference type="ChEBI" id="CHEBI:18420"/>
        <label>1</label>
    </ligand>
</feature>
<feature type="binding site" evidence="13">
    <location>
        <begin position="207"/>
        <end position="209"/>
    </location>
    <ligand>
        <name>ATP</name>
        <dbReference type="ChEBI" id="CHEBI:30616"/>
    </ligand>
</feature>
<dbReference type="Gene3D" id="3.30.590.10">
    <property type="entry name" value="Glutamine synthetase/guanido kinase, catalytic domain"/>
    <property type="match status" value="1"/>
</dbReference>
<dbReference type="Proteomes" id="UP000051931">
    <property type="component" value="Unassembled WGS sequence"/>
</dbReference>
<keyword evidence="21" id="KW-1185">Reference proteome</keyword>
<evidence type="ECO:0000256" key="15">
    <source>
        <dbReference type="PROSITE-ProRule" id="PRU01330"/>
    </source>
</evidence>
<feature type="binding site" evidence="12">
    <location>
        <position position="306"/>
    </location>
    <ligand>
        <name>L-glutamate</name>
        <dbReference type="ChEBI" id="CHEBI:29985"/>
    </ligand>
</feature>
<dbReference type="InterPro" id="IPR036651">
    <property type="entry name" value="Gln_synt_N_sf"/>
</dbReference>
<keyword evidence="8 13" id="KW-0547">Nucleotide-binding</keyword>
<evidence type="ECO:0000256" key="2">
    <source>
        <dbReference type="ARBA" id="ARBA00009897"/>
    </source>
</evidence>
<feature type="binding site" evidence="12">
    <location>
        <position position="343"/>
    </location>
    <ligand>
        <name>L-glutamate</name>
        <dbReference type="ChEBI" id="CHEBI:29985"/>
    </ligand>
</feature>
<feature type="binding site" evidence="12">
    <location>
        <position position="312"/>
    </location>
    <ligand>
        <name>L-glutamate</name>
        <dbReference type="ChEBI" id="CHEBI:29985"/>
    </ligand>
</feature>
<evidence type="ECO:0000256" key="10">
    <source>
        <dbReference type="ARBA" id="ARBA00022842"/>
    </source>
</evidence>
<evidence type="ECO:0000259" key="18">
    <source>
        <dbReference type="PROSITE" id="PS51986"/>
    </source>
</evidence>
<dbReference type="GO" id="GO:0005737">
    <property type="term" value="C:cytoplasm"/>
    <property type="evidence" value="ECO:0007669"/>
    <property type="project" value="UniProtKB-SubCell"/>
</dbReference>
<dbReference type="FunFam" id="3.10.20.70:FF:000005">
    <property type="entry name" value="Glutamine synthetase"/>
    <property type="match status" value="1"/>
</dbReference>
<dbReference type="EC" id="6.3.1.2" evidence="3 17"/>
<feature type="binding site" evidence="13">
    <location>
        <position position="324"/>
    </location>
    <ligand>
        <name>ATP</name>
        <dbReference type="ChEBI" id="CHEBI:30616"/>
    </ligand>
</feature>
<dbReference type="PANTHER" id="PTHR43785:SF12">
    <property type="entry name" value="TYPE-1 GLUTAMINE SYNTHETASE 2"/>
    <property type="match status" value="1"/>
</dbReference>
<dbReference type="FunFam" id="3.30.590.10:FF:000003">
    <property type="entry name" value="Glutamine synthetase 2"/>
    <property type="match status" value="1"/>
</dbReference>
<dbReference type="InterPro" id="IPR004809">
    <property type="entry name" value="Gln_synth_I"/>
</dbReference>
<keyword evidence="9 13" id="KW-0067">ATP-binding</keyword>
<evidence type="ECO:0000256" key="6">
    <source>
        <dbReference type="ARBA" id="ARBA00022598"/>
    </source>
</evidence>
<dbReference type="GO" id="GO:0005524">
    <property type="term" value="F:ATP binding"/>
    <property type="evidence" value="ECO:0007669"/>
    <property type="project" value="UniProtKB-KW"/>
</dbReference>
<dbReference type="SUPFAM" id="SSF55931">
    <property type="entry name" value="Glutamine synthetase/guanido kinase"/>
    <property type="match status" value="1"/>
</dbReference>
<dbReference type="InterPro" id="IPR014746">
    <property type="entry name" value="Gln_synth/guanido_kin_cat_dom"/>
</dbReference>
<sequence length="451" mass="50962">MLTGGKMKKVYTEEEIRKIVRDQNVRFLRLCFTDINGTLKNVEVPLSQLDKVLANEIRFDGSSIDGYVRIEESDMVLYPDFSTWAVLPWGDNEGGKIGRLICSVHNTDGTPFAGDPRNNLKRVVNEMKEMGYSNFEIGFEAEFFLFKEDSEGNWTTKPTDQSSYFDMASEDEGAKCRRDIVETLEKIGFEVEAAHHEVGAGQQEIDFRFDDAVATADKVLTFKMVVKQIAKKHGLHATFMPKPVEGLPGSGMHTNMSLFKDGKNVFYDKDGEYKLSKTALYFLNGILSHARALTCVGNPTVNSYKRLIPGFEAPVYISWANKNRSPLVRIPDAEEIGTRLEMRSADPTANPYLLLAACLKAGLEGIKEAKMPMAPITSNVFEMSAEEKKERGIIALPSTLHNATKYFKEDKLIQDALGEHLTQSFIESKELEWAQYTQSVSDWERNRYMNY</sequence>
<evidence type="ECO:0000256" key="14">
    <source>
        <dbReference type="PIRSR" id="PIRSR604809-3"/>
    </source>
</evidence>
<protein>
    <recommendedName>
        <fullName evidence="4 17">Glutamine synthetase</fullName>
        <ecNumber evidence="3 17">6.3.1.2</ecNumber>
    </recommendedName>
</protein>
<evidence type="ECO:0000256" key="13">
    <source>
        <dbReference type="PIRSR" id="PIRSR604809-2"/>
    </source>
</evidence>
<evidence type="ECO:0000256" key="5">
    <source>
        <dbReference type="ARBA" id="ARBA00022490"/>
    </source>
</evidence>
<dbReference type="PROSITE" id="PS00180">
    <property type="entry name" value="GLNA_1"/>
    <property type="match status" value="1"/>
</dbReference>
<evidence type="ECO:0000259" key="19">
    <source>
        <dbReference type="PROSITE" id="PS51987"/>
    </source>
</evidence>
<dbReference type="InterPro" id="IPR008147">
    <property type="entry name" value="Gln_synt_N"/>
</dbReference>
<feature type="domain" description="GS beta-grasp" evidence="18">
    <location>
        <begin position="23"/>
        <end position="109"/>
    </location>
</feature>
<feature type="binding site" evidence="12">
    <location>
        <position position="324"/>
    </location>
    <ligand>
        <name>L-glutamate</name>
        <dbReference type="ChEBI" id="CHEBI:29985"/>
    </ligand>
</feature>
<dbReference type="PROSITE" id="PS51987">
    <property type="entry name" value="GS_CATALYTIC"/>
    <property type="match status" value="1"/>
</dbReference>
<name>A0A0R1S799_9LACO</name>
<dbReference type="Pfam" id="PF00120">
    <property type="entry name" value="Gln-synt_C"/>
    <property type="match status" value="1"/>
</dbReference>
<dbReference type="InterPro" id="IPR027303">
    <property type="entry name" value="Gln_synth_gly_rich_site"/>
</dbReference>
<evidence type="ECO:0000256" key="12">
    <source>
        <dbReference type="PIRSR" id="PIRSR604809-1"/>
    </source>
</evidence>
<dbReference type="InterPro" id="IPR027302">
    <property type="entry name" value="Gln_synth_N_conserv_site"/>
</dbReference>
<feature type="binding site" evidence="14">
    <location>
        <position position="204"/>
    </location>
    <ligand>
        <name>Mg(2+)</name>
        <dbReference type="ChEBI" id="CHEBI:18420"/>
        <label>1</label>
    </ligand>
</feature>
<dbReference type="GO" id="GO:0006542">
    <property type="term" value="P:glutamine biosynthetic process"/>
    <property type="evidence" value="ECO:0007669"/>
    <property type="project" value="InterPro"/>
</dbReference>
<comment type="caution">
    <text evidence="20">The sequence shown here is derived from an EMBL/GenBank/DDBJ whole genome shotgun (WGS) entry which is preliminary data.</text>
</comment>